<evidence type="ECO:0000256" key="5">
    <source>
        <dbReference type="ARBA" id="ARBA00022502"/>
    </source>
</evidence>
<evidence type="ECO:0000256" key="11">
    <source>
        <dbReference type="ARBA" id="ARBA00023136"/>
    </source>
</evidence>
<dbReference type="UniPathway" id="UPA00196"/>
<evidence type="ECO:0000256" key="13">
    <source>
        <dbReference type="RuleBase" id="RU365064"/>
    </source>
</evidence>
<evidence type="ECO:0000256" key="2">
    <source>
        <dbReference type="ARBA" id="ARBA00004687"/>
    </source>
</evidence>
<accession>A0A5C2SSS7</accession>
<dbReference type="EC" id="2.4.1.-" evidence="13"/>
<feature type="transmembrane region" description="Helical" evidence="13">
    <location>
        <begin position="12"/>
        <end position="32"/>
    </location>
</feature>
<evidence type="ECO:0000256" key="4">
    <source>
        <dbReference type="ARBA" id="ARBA00013797"/>
    </source>
</evidence>
<dbReference type="PANTHER" id="PTHR12886">
    <property type="entry name" value="PIG-M MANNOSYLTRANSFERASE"/>
    <property type="match status" value="1"/>
</dbReference>
<keyword evidence="15" id="KW-1185">Reference proteome</keyword>
<keyword evidence="11 13" id="KW-0472">Membrane</keyword>
<dbReference type="Pfam" id="PF05007">
    <property type="entry name" value="Mannosyl_trans"/>
    <property type="match status" value="1"/>
</dbReference>
<keyword evidence="5 13" id="KW-0337">GPI-anchor biosynthesis</keyword>
<keyword evidence="8 13" id="KW-0812">Transmembrane</keyword>
<evidence type="ECO:0000256" key="7">
    <source>
        <dbReference type="ARBA" id="ARBA00022679"/>
    </source>
</evidence>
<keyword evidence="7 13" id="KW-0808">Transferase</keyword>
<sequence length="446" mass="50532">MSLHSNRILQYVPSFSSILLISSLLRVALIIYSEWHDAHSVVKYTDVDYRVFSDAARFVLNPTSENRAEGPLARFLRIGSPYTRATYRYTPLLAVLLAPNEWLHPSFGKFLFAAADIVAGLLMYRLLVSVILPRAHPASDTATQKTDPRPPQIEVKRQAAFLVSLHLLSPLVFTISTRGSSESVLSLFVLATLYYALQDRWDLSAVLLGLSTHWKIYPFIYGVACLGVIGSQQAGGRGWKGWVRSVVNARTVRFAAISGMTFVGLGLAMYAIWGQPFLEESYLYHLHRLDHRHNFSPYFYLVYLTYPTPSSVPETAAWKRLLRSPLTSFVPQMVLALGTGLLFGRRKADLVFAWFVQTFVFVVFNKYFLWYTLFLPLLVPKLSMSTRRALVYGAVWVGTQALWLAEAYKLEFLAQNVFFGLWMRSLSYVVGNCWVLAGIMDAYART</sequence>
<dbReference type="InterPro" id="IPR007704">
    <property type="entry name" value="PIG-M"/>
</dbReference>
<comment type="subcellular location">
    <subcellularLocation>
        <location evidence="1 13">Endoplasmic reticulum membrane</location>
        <topology evidence="1 13">Multi-pass membrane protein</topology>
    </subcellularLocation>
</comment>
<evidence type="ECO:0000313" key="15">
    <source>
        <dbReference type="Proteomes" id="UP000313359"/>
    </source>
</evidence>
<dbReference type="AlphaFoldDB" id="A0A5C2SSS7"/>
<evidence type="ECO:0000256" key="6">
    <source>
        <dbReference type="ARBA" id="ARBA00022676"/>
    </source>
</evidence>
<evidence type="ECO:0000256" key="8">
    <source>
        <dbReference type="ARBA" id="ARBA00022692"/>
    </source>
</evidence>
<dbReference type="PANTHER" id="PTHR12886:SF0">
    <property type="entry name" value="GPI MANNOSYLTRANSFERASE 1"/>
    <property type="match status" value="1"/>
</dbReference>
<evidence type="ECO:0000256" key="12">
    <source>
        <dbReference type="ARBA" id="ARBA00025399"/>
    </source>
</evidence>
<feature type="transmembrane region" description="Helical" evidence="13">
    <location>
        <begin position="389"/>
        <end position="405"/>
    </location>
</feature>
<dbReference type="STRING" id="1328759.A0A5C2SSS7"/>
<evidence type="ECO:0000256" key="3">
    <source>
        <dbReference type="ARBA" id="ARBA00011071"/>
    </source>
</evidence>
<organism evidence="14 15">
    <name type="scientific">Lentinus tigrinus ALCF2SS1-6</name>
    <dbReference type="NCBI Taxonomy" id="1328759"/>
    <lineage>
        <taxon>Eukaryota</taxon>
        <taxon>Fungi</taxon>
        <taxon>Dikarya</taxon>
        <taxon>Basidiomycota</taxon>
        <taxon>Agaricomycotina</taxon>
        <taxon>Agaricomycetes</taxon>
        <taxon>Polyporales</taxon>
        <taxon>Polyporaceae</taxon>
        <taxon>Lentinus</taxon>
    </lineage>
</organism>
<dbReference type="OrthoDB" id="1741594at2759"/>
<evidence type="ECO:0000256" key="1">
    <source>
        <dbReference type="ARBA" id="ARBA00004477"/>
    </source>
</evidence>
<keyword evidence="9 13" id="KW-0256">Endoplasmic reticulum</keyword>
<evidence type="ECO:0000256" key="10">
    <source>
        <dbReference type="ARBA" id="ARBA00022989"/>
    </source>
</evidence>
<name>A0A5C2SSS7_9APHY</name>
<comment type="pathway">
    <text evidence="2 13">Glycolipid biosynthesis; glycosylphosphatidylinositol-anchor biosynthesis.</text>
</comment>
<reference evidence="14" key="1">
    <citation type="journal article" date="2018" name="Genome Biol. Evol.">
        <title>Genomics and development of Lentinus tigrinus, a white-rot wood-decaying mushroom with dimorphic fruiting bodies.</title>
        <authorList>
            <person name="Wu B."/>
            <person name="Xu Z."/>
            <person name="Knudson A."/>
            <person name="Carlson A."/>
            <person name="Chen N."/>
            <person name="Kovaka S."/>
            <person name="LaButti K."/>
            <person name="Lipzen A."/>
            <person name="Pennachio C."/>
            <person name="Riley R."/>
            <person name="Schakwitz W."/>
            <person name="Umezawa K."/>
            <person name="Ohm R.A."/>
            <person name="Grigoriev I.V."/>
            <person name="Nagy L.G."/>
            <person name="Gibbons J."/>
            <person name="Hibbett D."/>
        </authorList>
    </citation>
    <scope>NUCLEOTIDE SEQUENCE [LARGE SCALE GENOMIC DNA]</scope>
    <source>
        <strain evidence="14">ALCF2SS1-6</strain>
    </source>
</reference>
<feature type="transmembrane region" description="Helical" evidence="13">
    <location>
        <begin position="326"/>
        <end position="343"/>
    </location>
</feature>
<dbReference type="Proteomes" id="UP000313359">
    <property type="component" value="Unassembled WGS sequence"/>
</dbReference>
<evidence type="ECO:0000313" key="14">
    <source>
        <dbReference type="EMBL" id="RPD66381.1"/>
    </source>
</evidence>
<dbReference type="GO" id="GO:0004376">
    <property type="term" value="F:GPI mannosyltransferase activity"/>
    <property type="evidence" value="ECO:0007669"/>
    <property type="project" value="InterPro"/>
</dbReference>
<feature type="transmembrane region" description="Helical" evidence="13">
    <location>
        <begin position="252"/>
        <end position="273"/>
    </location>
</feature>
<feature type="transmembrane region" description="Helical" evidence="13">
    <location>
        <begin position="110"/>
        <end position="132"/>
    </location>
</feature>
<keyword evidence="6 13" id="KW-0328">Glycosyltransferase</keyword>
<comment type="function">
    <text evidence="12 13">Mannosyltransferase involved in glycosylphosphatidylinositol-anchor biosynthesis. Transfers the first alpha-1,4-mannose to GlcN-acyl-PI during GPI precursor assembly. Required for cell wall integrity.</text>
</comment>
<protein>
    <recommendedName>
        <fullName evidence="4 13">GPI mannosyltransferase 1</fullName>
        <ecNumber evidence="13">2.4.1.-</ecNumber>
    </recommendedName>
    <alternativeName>
        <fullName evidence="13">GPI mannosyltransferase I</fullName>
    </alternativeName>
</protein>
<feature type="transmembrane region" description="Helical" evidence="13">
    <location>
        <begin position="350"/>
        <end position="369"/>
    </location>
</feature>
<dbReference type="GO" id="GO:0051751">
    <property type="term" value="F:alpha-1,4-mannosyltransferase activity"/>
    <property type="evidence" value="ECO:0007669"/>
    <property type="project" value="InterPro"/>
</dbReference>
<dbReference type="GO" id="GO:0005789">
    <property type="term" value="C:endoplasmic reticulum membrane"/>
    <property type="evidence" value="ECO:0007669"/>
    <property type="project" value="UniProtKB-SubCell"/>
</dbReference>
<comment type="similarity">
    <text evidence="3 13">Belongs to the PIGM family.</text>
</comment>
<proteinExistence type="inferred from homology"/>
<gene>
    <name evidence="14" type="ORF">L227DRAFT_492801</name>
</gene>
<feature type="transmembrane region" description="Helical" evidence="13">
    <location>
        <begin position="417"/>
        <end position="440"/>
    </location>
</feature>
<dbReference type="GO" id="GO:0006506">
    <property type="term" value="P:GPI anchor biosynthetic process"/>
    <property type="evidence" value="ECO:0007669"/>
    <property type="project" value="UniProtKB-UniPathway"/>
</dbReference>
<evidence type="ECO:0000256" key="9">
    <source>
        <dbReference type="ARBA" id="ARBA00022824"/>
    </source>
</evidence>
<dbReference type="EMBL" id="ML122251">
    <property type="protein sequence ID" value="RPD66381.1"/>
    <property type="molecule type" value="Genomic_DNA"/>
</dbReference>
<keyword evidence="10 13" id="KW-1133">Transmembrane helix</keyword>
<dbReference type="GO" id="GO:1990529">
    <property type="term" value="C:glycosylphosphatidylinositol-mannosyltransferase I complex"/>
    <property type="evidence" value="ECO:0007669"/>
    <property type="project" value="TreeGrafter"/>
</dbReference>